<dbReference type="EMBL" id="VJNC01000002">
    <property type="protein sequence ID" value="TSE23695.1"/>
    <property type="molecule type" value="Genomic_DNA"/>
</dbReference>
<reference evidence="4 6" key="2">
    <citation type="submission" date="2019-07" db="EMBL/GenBank/DDBJ databases">
        <title>Tepidimonas ignava SPS-1037 draft genome.</title>
        <authorList>
            <person name="Da Costa M.S."/>
            <person name="Froufe H.J.C."/>
            <person name="Egas C."/>
            <person name="Albuquerque L."/>
        </authorList>
    </citation>
    <scope>NUCLEOTIDE SEQUENCE [LARGE SCALE GENOMIC DNA]</scope>
    <source>
        <strain evidence="4 6">SPS-1037</strain>
    </source>
</reference>
<evidence type="ECO:0000313" key="5">
    <source>
        <dbReference type="Proteomes" id="UP000295536"/>
    </source>
</evidence>
<name>A0A4R3LCY6_9BURK</name>
<dbReference type="RefSeq" id="WP_132962472.1">
    <property type="nucleotide sequence ID" value="NZ_DAIPFN010000048.1"/>
</dbReference>
<dbReference type="InterPro" id="IPR036866">
    <property type="entry name" value="RibonucZ/Hydroxyglut_hydro"/>
</dbReference>
<evidence type="ECO:0000313" key="4">
    <source>
        <dbReference type="EMBL" id="TSE23695.1"/>
    </source>
</evidence>
<keyword evidence="3" id="KW-0378">Hydrolase</keyword>
<dbReference type="AlphaFoldDB" id="A0A4R3LCY6"/>
<dbReference type="CDD" id="cd06262">
    <property type="entry name" value="metallo-hydrolase-like_MBL-fold"/>
    <property type="match status" value="1"/>
</dbReference>
<evidence type="ECO:0000259" key="2">
    <source>
        <dbReference type="SMART" id="SM00849"/>
    </source>
</evidence>
<dbReference type="SUPFAM" id="SSF56281">
    <property type="entry name" value="Metallo-hydrolase/oxidoreductase"/>
    <property type="match status" value="1"/>
</dbReference>
<reference evidence="3 5" key="1">
    <citation type="submission" date="2019-03" db="EMBL/GenBank/DDBJ databases">
        <title>Genomic Encyclopedia of Type Strains, Phase IV (KMG-IV): sequencing the most valuable type-strain genomes for metagenomic binning, comparative biology and taxonomic classification.</title>
        <authorList>
            <person name="Goeker M."/>
        </authorList>
    </citation>
    <scope>NUCLEOTIDE SEQUENCE [LARGE SCALE GENOMIC DNA]</scope>
    <source>
        <strain evidence="3 5">DSM 12034</strain>
    </source>
</reference>
<proteinExistence type="inferred from homology"/>
<organism evidence="3 5">
    <name type="scientific">Tepidimonas ignava</name>
    <dbReference type="NCBI Taxonomy" id="114249"/>
    <lineage>
        <taxon>Bacteria</taxon>
        <taxon>Pseudomonadati</taxon>
        <taxon>Pseudomonadota</taxon>
        <taxon>Betaproteobacteria</taxon>
        <taxon>Burkholderiales</taxon>
        <taxon>Tepidimonas</taxon>
    </lineage>
</organism>
<comment type="similarity">
    <text evidence="1">Belongs to the metallo-beta-lactamase superfamily. Class-B beta-lactamase family.</text>
</comment>
<dbReference type="Pfam" id="PF00753">
    <property type="entry name" value="Lactamase_B"/>
    <property type="match status" value="1"/>
</dbReference>
<dbReference type="Gene3D" id="3.60.15.10">
    <property type="entry name" value="Ribonuclease Z/Hydroxyacylglutathione hydrolase-like"/>
    <property type="match status" value="1"/>
</dbReference>
<feature type="domain" description="Metallo-beta-lactamase" evidence="2">
    <location>
        <begin position="19"/>
        <end position="204"/>
    </location>
</feature>
<gene>
    <name evidence="4" type="primary">gloC_1</name>
    <name evidence="3" type="ORF">EDC36_10740</name>
    <name evidence="4" type="ORF">Tigna_00389</name>
</gene>
<evidence type="ECO:0000313" key="6">
    <source>
        <dbReference type="Proteomes" id="UP000315577"/>
    </source>
</evidence>
<dbReference type="EC" id="3.1.2.6" evidence="4"/>
<dbReference type="PANTHER" id="PTHR42951:SF4">
    <property type="entry name" value="ACYL-COENZYME A THIOESTERASE MBLAC2"/>
    <property type="match status" value="1"/>
</dbReference>
<dbReference type="EMBL" id="SMAH01000007">
    <property type="protein sequence ID" value="TCS97833.1"/>
    <property type="molecule type" value="Genomic_DNA"/>
</dbReference>
<dbReference type="SMART" id="SM00849">
    <property type="entry name" value="Lactamase_B"/>
    <property type="match status" value="1"/>
</dbReference>
<comment type="caution">
    <text evidence="3">The sequence shown here is derived from an EMBL/GenBank/DDBJ whole genome shotgun (WGS) entry which is preliminary data.</text>
</comment>
<dbReference type="Proteomes" id="UP000295536">
    <property type="component" value="Unassembled WGS sequence"/>
</dbReference>
<accession>A0A4R3LCY6</accession>
<keyword evidence="6" id="KW-1185">Reference proteome</keyword>
<sequence>MPSLALPPGVRVLERGWLSANNIVFDGAHGTALVDSGYVTHAAQTLALVEHALGGRPLQRLLNTHLHSDHCGGNAALQARYPGLHTAIPPGQAEAVRVWDEARLSYRATGQCCARFRFDAVLPPGSTVPLGHHHWQVHAAPGHDPDAVMLFEPDSRTLISGDALWQHGFGVVFPELDGEPGFDAVAATLNVIEALAPCIVIPGHGSPFGDASHRGPGPAAPVAAALEVARQRLQAFRADPARHRRHGLKVLLKFKLLQWQRRPLADVLGWAREVPYLVRLHAADGGQPPFDVWLRGLIDELCTSGAARVAAGVLIDA</sequence>
<dbReference type="InterPro" id="IPR050855">
    <property type="entry name" value="NDM-1-like"/>
</dbReference>
<dbReference type="GO" id="GO:0017001">
    <property type="term" value="P:antibiotic catabolic process"/>
    <property type="evidence" value="ECO:0007669"/>
    <property type="project" value="UniProtKB-ARBA"/>
</dbReference>
<dbReference type="GO" id="GO:0004416">
    <property type="term" value="F:hydroxyacylglutathione hydrolase activity"/>
    <property type="evidence" value="ECO:0007669"/>
    <property type="project" value="UniProtKB-EC"/>
</dbReference>
<evidence type="ECO:0000313" key="3">
    <source>
        <dbReference type="EMBL" id="TCS97833.1"/>
    </source>
</evidence>
<protein>
    <submittedName>
        <fullName evidence="3">Glyoxylase-like metal-dependent hydrolase (Beta-lactamase superfamily II)</fullName>
    </submittedName>
    <submittedName>
        <fullName evidence="4">Hydroxyacylglutathione hydrolase GloC</fullName>
        <ecNumber evidence="4">3.1.2.6</ecNumber>
    </submittedName>
</protein>
<dbReference type="Proteomes" id="UP000315577">
    <property type="component" value="Unassembled WGS sequence"/>
</dbReference>
<dbReference type="InterPro" id="IPR001279">
    <property type="entry name" value="Metallo-B-lactamas"/>
</dbReference>
<evidence type="ECO:0000256" key="1">
    <source>
        <dbReference type="ARBA" id="ARBA00005250"/>
    </source>
</evidence>
<dbReference type="PANTHER" id="PTHR42951">
    <property type="entry name" value="METALLO-BETA-LACTAMASE DOMAIN-CONTAINING"/>
    <property type="match status" value="1"/>
</dbReference>
<dbReference type="OrthoDB" id="2971563at2"/>